<sequence>MNISRSTALAWGYRALALVGGVATWHFNLRYFNAGGSVAPEVFWRAAFANPLTTAMTLDVYVSAIAFAVWVLCEGRPMPHGRRWLMVFVCFGLGLAVALPWYLAHRTRVSGAHKEWHVEP</sequence>
<keyword evidence="1" id="KW-1133">Transmembrane helix</keyword>
<feature type="transmembrane region" description="Helical" evidence="1">
    <location>
        <begin position="84"/>
        <end position="103"/>
    </location>
</feature>
<accession>A0A975CE22</accession>
<dbReference type="RefSeq" id="WP_208008094.1">
    <property type="nucleotide sequence ID" value="NZ_CP071796.1"/>
</dbReference>
<keyword evidence="1" id="KW-0812">Transmembrane</keyword>
<name>A0A975CE22_9BURK</name>
<protein>
    <submittedName>
        <fullName evidence="2">DUF2834 domain-containing protein</fullName>
    </submittedName>
</protein>
<dbReference type="AlphaFoldDB" id="A0A975CE22"/>
<evidence type="ECO:0000313" key="2">
    <source>
        <dbReference type="EMBL" id="QTD44530.1"/>
    </source>
</evidence>
<feature type="transmembrane region" description="Helical" evidence="1">
    <location>
        <begin position="52"/>
        <end position="72"/>
    </location>
</feature>
<keyword evidence="1" id="KW-0472">Membrane</keyword>
<reference evidence="2" key="1">
    <citation type="submission" date="2021-03" db="EMBL/GenBank/DDBJ databases">
        <title>Ottowia sp. 27C isolated from the cloaca of a Giant Asian pond turtle (Heosemys grandis).</title>
        <authorList>
            <person name="Spergser J."/>
            <person name="Busse H.-J."/>
        </authorList>
    </citation>
    <scope>NUCLEOTIDE SEQUENCE</scope>
    <source>
        <strain evidence="2">27C</strain>
    </source>
</reference>
<organism evidence="2 3">
    <name type="scientific">Ottowia testudinis</name>
    <dbReference type="NCBI Taxonomy" id="2816950"/>
    <lineage>
        <taxon>Bacteria</taxon>
        <taxon>Pseudomonadati</taxon>
        <taxon>Pseudomonadota</taxon>
        <taxon>Betaproteobacteria</taxon>
        <taxon>Burkholderiales</taxon>
        <taxon>Comamonadaceae</taxon>
        <taxon>Ottowia</taxon>
    </lineage>
</organism>
<evidence type="ECO:0000256" key="1">
    <source>
        <dbReference type="SAM" id="Phobius"/>
    </source>
</evidence>
<dbReference type="KEGG" id="otd:J1M35_15725"/>
<dbReference type="InterPro" id="IPR021362">
    <property type="entry name" value="DUF2834"/>
</dbReference>
<dbReference type="EMBL" id="CP071796">
    <property type="protein sequence ID" value="QTD44530.1"/>
    <property type="molecule type" value="Genomic_DNA"/>
</dbReference>
<evidence type="ECO:0000313" key="3">
    <source>
        <dbReference type="Proteomes" id="UP000663903"/>
    </source>
</evidence>
<keyword evidence="3" id="KW-1185">Reference proteome</keyword>
<gene>
    <name evidence="2" type="ORF">J1M35_15725</name>
</gene>
<feature type="transmembrane region" description="Helical" evidence="1">
    <location>
        <begin position="12"/>
        <end position="32"/>
    </location>
</feature>
<dbReference type="Proteomes" id="UP000663903">
    <property type="component" value="Chromosome"/>
</dbReference>
<dbReference type="Pfam" id="PF11196">
    <property type="entry name" value="DUF2834"/>
    <property type="match status" value="1"/>
</dbReference>
<proteinExistence type="predicted"/>